<reference evidence="2" key="1">
    <citation type="submission" date="2022-10" db="EMBL/GenBank/DDBJ databases">
        <title>Gaoshiqiia sediminis gen. nov., sp. nov., isolated from coastal sediment.</title>
        <authorList>
            <person name="Yu W.X."/>
            <person name="Mu D.S."/>
            <person name="Du J.Z."/>
            <person name="Liang Y.Q."/>
        </authorList>
    </citation>
    <scope>NUCLEOTIDE SEQUENCE</scope>
    <source>
        <strain evidence="2">A06</strain>
    </source>
</reference>
<feature type="chain" id="PRO_5041438848" evidence="1">
    <location>
        <begin position="26"/>
        <end position="230"/>
    </location>
</feature>
<dbReference type="Pfam" id="PF12875">
    <property type="entry name" value="DUF3826"/>
    <property type="match status" value="1"/>
</dbReference>
<gene>
    <name evidence="2" type="ORF">N2K84_03745</name>
</gene>
<dbReference type="EMBL" id="JAPAAF010000003">
    <property type="protein sequence ID" value="MCW0481829.1"/>
    <property type="molecule type" value="Genomic_DNA"/>
</dbReference>
<name>A0AA41Y1N4_9BACT</name>
<dbReference type="Proteomes" id="UP001163821">
    <property type="component" value="Unassembled WGS sequence"/>
</dbReference>
<keyword evidence="1" id="KW-0732">Signal</keyword>
<proteinExistence type="predicted"/>
<evidence type="ECO:0000256" key="1">
    <source>
        <dbReference type="SAM" id="SignalP"/>
    </source>
</evidence>
<protein>
    <submittedName>
        <fullName evidence="2">DUF3826 domain-containing protein</fullName>
    </submittedName>
</protein>
<dbReference type="InterPro" id="IPR024284">
    <property type="entry name" value="DUF3826"/>
</dbReference>
<evidence type="ECO:0000313" key="2">
    <source>
        <dbReference type="EMBL" id="MCW0481829.1"/>
    </source>
</evidence>
<keyword evidence="3" id="KW-1185">Reference proteome</keyword>
<sequence length="230" mass="25585">MKKSYLKAGAWLLAGMLMFSPVAQAVTGNTKTVTVAAEPTDQEKKAAEWVASLSLNDEVKEKRVTAVIAEHLTAVRDWHNAHPASTVPAGINPVTGNPLSELDRQIIADSAMPKTVHEALMTGLRHDLTEEQVEAILDKYTIGKVAFTMQGYKAIVPDLTEKEEATILGYLKEAREMAVDYKNMKQISAIFEIYKTKSEQYLNNNGRNWREMYKAYVNARKAEKAAKANN</sequence>
<evidence type="ECO:0000313" key="3">
    <source>
        <dbReference type="Proteomes" id="UP001163821"/>
    </source>
</evidence>
<dbReference type="RefSeq" id="WP_282590439.1">
    <property type="nucleotide sequence ID" value="NZ_JAPAAF010000003.1"/>
</dbReference>
<feature type="signal peptide" evidence="1">
    <location>
        <begin position="1"/>
        <end position="25"/>
    </location>
</feature>
<accession>A0AA41Y1N4</accession>
<comment type="caution">
    <text evidence="2">The sequence shown here is derived from an EMBL/GenBank/DDBJ whole genome shotgun (WGS) entry which is preliminary data.</text>
</comment>
<dbReference type="AlphaFoldDB" id="A0AA41Y1N4"/>
<organism evidence="2 3">
    <name type="scientific">Gaoshiqia sediminis</name>
    <dbReference type="NCBI Taxonomy" id="2986998"/>
    <lineage>
        <taxon>Bacteria</taxon>
        <taxon>Pseudomonadati</taxon>
        <taxon>Bacteroidota</taxon>
        <taxon>Bacteroidia</taxon>
        <taxon>Marinilabiliales</taxon>
        <taxon>Prolixibacteraceae</taxon>
        <taxon>Gaoshiqia</taxon>
    </lineage>
</organism>